<evidence type="ECO:0000313" key="2">
    <source>
        <dbReference type="Proteomes" id="UP000515800"/>
    </source>
</evidence>
<keyword evidence="2" id="KW-1185">Reference proteome</keyword>
<dbReference type="InterPro" id="IPR038073">
    <property type="entry name" value="YkuJ-like_sf"/>
</dbReference>
<dbReference type="InterPro" id="IPR014904">
    <property type="entry name" value="YkuJ-like"/>
</dbReference>
<accession>A0A7G9T427</accession>
<reference evidence="1 2" key="1">
    <citation type="submission" date="2020-08" db="EMBL/GenBank/DDBJ databases">
        <title>Genome sequence of Weissella diestrammenae KACC 16890T.</title>
        <authorList>
            <person name="Hyun D.-W."/>
            <person name="Bae J.-W."/>
        </authorList>
    </citation>
    <scope>NUCLEOTIDE SEQUENCE [LARGE SCALE GENOMIC DNA]</scope>
    <source>
        <strain evidence="1 2">KACC 16890</strain>
    </source>
</reference>
<dbReference type="RefSeq" id="WP_187528687.1">
    <property type="nucleotide sequence ID" value="NZ_CP060724.1"/>
</dbReference>
<organism evidence="1 2">
    <name type="scientific">Weissella diestrammenae</name>
    <dbReference type="NCBI Taxonomy" id="1162633"/>
    <lineage>
        <taxon>Bacteria</taxon>
        <taxon>Bacillati</taxon>
        <taxon>Bacillota</taxon>
        <taxon>Bacilli</taxon>
        <taxon>Lactobacillales</taxon>
        <taxon>Lactobacillaceae</taxon>
        <taxon>Weissella</taxon>
    </lineage>
</organism>
<dbReference type="Proteomes" id="UP000515800">
    <property type="component" value="Chromosome"/>
</dbReference>
<sequence>MSRESELVKIIKRLESMTLDQNSEFQERHFDMFGVNVLTVLYDQPSHTFAVYGGRDDSRRFAFDNLDALAIDIYETLADFKAVF</sequence>
<dbReference type="KEGG" id="wdi:H9L19_05455"/>
<proteinExistence type="predicted"/>
<gene>
    <name evidence="1" type="ORF">H9L19_05455</name>
</gene>
<dbReference type="SUPFAM" id="SSF143567">
    <property type="entry name" value="YkuJ-like"/>
    <property type="match status" value="1"/>
</dbReference>
<dbReference type="Pfam" id="PF08796">
    <property type="entry name" value="DUF1797"/>
    <property type="match status" value="1"/>
</dbReference>
<dbReference type="AlphaFoldDB" id="A0A7G9T427"/>
<dbReference type="EMBL" id="CP060724">
    <property type="protein sequence ID" value="QNN74852.1"/>
    <property type="molecule type" value="Genomic_DNA"/>
</dbReference>
<dbReference type="Gene3D" id="3.30.720.20">
    <property type="entry name" value="Protein of unknown function DUF1797"/>
    <property type="match status" value="1"/>
</dbReference>
<protein>
    <submittedName>
        <fullName evidence="1">DUF1797 family protein</fullName>
    </submittedName>
</protein>
<evidence type="ECO:0000313" key="1">
    <source>
        <dbReference type="EMBL" id="QNN74852.1"/>
    </source>
</evidence>
<name>A0A7G9T427_9LACO</name>